<keyword evidence="15" id="KW-0131">Cell cycle</keyword>
<evidence type="ECO:0000256" key="5">
    <source>
        <dbReference type="ARBA" id="ARBA00022454"/>
    </source>
</evidence>
<keyword evidence="12" id="KW-0175">Coiled coil</keyword>
<keyword evidence="16" id="KW-0137">Centromere</keyword>
<dbReference type="GO" id="GO:0005874">
    <property type="term" value="C:microtubule"/>
    <property type="evidence" value="ECO:0007669"/>
    <property type="project" value="UniProtKB-KW"/>
</dbReference>
<dbReference type="GO" id="GO:0000278">
    <property type="term" value="P:mitotic cell cycle"/>
    <property type="evidence" value="ECO:0007669"/>
    <property type="project" value="InterPro"/>
</dbReference>
<keyword evidence="10" id="KW-0159">Chromosome partition</keyword>
<evidence type="ECO:0000256" key="3">
    <source>
        <dbReference type="ARBA" id="ARBA00004629"/>
    </source>
</evidence>
<dbReference type="Proteomes" id="UP000800092">
    <property type="component" value="Unassembled WGS sequence"/>
</dbReference>
<keyword evidence="7" id="KW-0132">Cell division</keyword>
<keyword evidence="6" id="KW-0963">Cytoplasm</keyword>
<evidence type="ECO:0000256" key="13">
    <source>
        <dbReference type="ARBA" id="ARBA00023212"/>
    </source>
</evidence>
<organism evidence="20 21">
    <name type="scientific">Viridothelium virens</name>
    <name type="common">Speckled blister lichen</name>
    <name type="synonym">Trypethelium virens</name>
    <dbReference type="NCBI Taxonomy" id="1048519"/>
    <lineage>
        <taxon>Eukaryota</taxon>
        <taxon>Fungi</taxon>
        <taxon>Dikarya</taxon>
        <taxon>Ascomycota</taxon>
        <taxon>Pezizomycotina</taxon>
        <taxon>Dothideomycetes</taxon>
        <taxon>Dothideomycetes incertae sedis</taxon>
        <taxon>Trypetheliales</taxon>
        <taxon>Trypetheliaceae</taxon>
        <taxon>Viridothelium</taxon>
    </lineage>
</organism>
<dbReference type="GO" id="GO:0007059">
    <property type="term" value="P:chromosome segregation"/>
    <property type="evidence" value="ECO:0007669"/>
    <property type="project" value="UniProtKB-KW"/>
</dbReference>
<evidence type="ECO:0000256" key="14">
    <source>
        <dbReference type="ARBA" id="ARBA00023242"/>
    </source>
</evidence>
<gene>
    <name evidence="20" type="ORF">EV356DRAFT_503148</name>
</gene>
<keyword evidence="11" id="KW-0995">Kinetochore</keyword>
<evidence type="ECO:0000256" key="7">
    <source>
        <dbReference type="ARBA" id="ARBA00022618"/>
    </source>
</evidence>
<dbReference type="PANTHER" id="PTHR28216:SF1">
    <property type="entry name" value="DASH COMPLEX SUBUNIT DUO1"/>
    <property type="match status" value="1"/>
</dbReference>
<dbReference type="GO" id="GO:0051301">
    <property type="term" value="P:cell division"/>
    <property type="evidence" value="ECO:0007669"/>
    <property type="project" value="UniProtKB-KW"/>
</dbReference>
<reference evidence="20" key="1">
    <citation type="journal article" date="2020" name="Stud. Mycol.">
        <title>101 Dothideomycetes genomes: a test case for predicting lifestyles and emergence of pathogens.</title>
        <authorList>
            <person name="Haridas S."/>
            <person name="Albert R."/>
            <person name="Binder M."/>
            <person name="Bloem J."/>
            <person name="Labutti K."/>
            <person name="Salamov A."/>
            <person name="Andreopoulos B."/>
            <person name="Baker S."/>
            <person name="Barry K."/>
            <person name="Bills G."/>
            <person name="Bluhm B."/>
            <person name="Cannon C."/>
            <person name="Castanera R."/>
            <person name="Culley D."/>
            <person name="Daum C."/>
            <person name="Ezra D."/>
            <person name="Gonzalez J."/>
            <person name="Henrissat B."/>
            <person name="Kuo A."/>
            <person name="Liang C."/>
            <person name="Lipzen A."/>
            <person name="Lutzoni F."/>
            <person name="Magnuson J."/>
            <person name="Mondo S."/>
            <person name="Nolan M."/>
            <person name="Ohm R."/>
            <person name="Pangilinan J."/>
            <person name="Park H.-J."/>
            <person name="Ramirez L."/>
            <person name="Alfaro M."/>
            <person name="Sun H."/>
            <person name="Tritt A."/>
            <person name="Yoshinaga Y."/>
            <person name="Zwiers L.-H."/>
            <person name="Turgeon B."/>
            <person name="Goodwin S."/>
            <person name="Spatafora J."/>
            <person name="Crous P."/>
            <person name="Grigoriev I."/>
        </authorList>
    </citation>
    <scope>NUCLEOTIDE SEQUENCE</scope>
    <source>
        <strain evidence="20">Tuck. ex Michener</strain>
    </source>
</reference>
<dbReference type="GO" id="GO:0042729">
    <property type="term" value="C:DASH complex"/>
    <property type="evidence" value="ECO:0007669"/>
    <property type="project" value="InterPro"/>
</dbReference>
<feature type="compositionally biased region" description="Acidic residues" evidence="19">
    <location>
        <begin position="13"/>
        <end position="22"/>
    </location>
</feature>
<proteinExistence type="inferred from homology"/>
<evidence type="ECO:0000256" key="18">
    <source>
        <dbReference type="ARBA" id="ARBA00044358"/>
    </source>
</evidence>
<dbReference type="EMBL" id="ML991803">
    <property type="protein sequence ID" value="KAF2233893.1"/>
    <property type="molecule type" value="Genomic_DNA"/>
</dbReference>
<evidence type="ECO:0000256" key="6">
    <source>
        <dbReference type="ARBA" id="ARBA00022490"/>
    </source>
</evidence>
<dbReference type="PANTHER" id="PTHR28216">
    <property type="entry name" value="DASH COMPLEX SUBUNIT DUO1"/>
    <property type="match status" value="1"/>
</dbReference>
<evidence type="ECO:0000256" key="9">
    <source>
        <dbReference type="ARBA" id="ARBA00022776"/>
    </source>
</evidence>
<evidence type="ECO:0000256" key="1">
    <source>
        <dbReference type="ARBA" id="ARBA00004123"/>
    </source>
</evidence>
<keyword evidence="9" id="KW-0498">Mitosis</keyword>
<keyword evidence="14" id="KW-0539">Nucleus</keyword>
<keyword evidence="8" id="KW-0493">Microtubule</keyword>
<keyword evidence="5" id="KW-0158">Chromosome</keyword>
<dbReference type="InterPro" id="IPR013960">
    <property type="entry name" value="DASH_Duo1"/>
</dbReference>
<keyword evidence="21" id="KW-1185">Reference proteome</keyword>
<protein>
    <recommendedName>
        <fullName evidence="17">DASH complex subunit DUO1</fullName>
    </recommendedName>
    <alternativeName>
        <fullName evidence="18">Outer kinetochore protein DUO1</fullName>
    </alternativeName>
</protein>
<sequence>MAKNSSTPNLDDLQLDDTDPEDLFASPGQPRAEKSSSNGGTILASRARSQQESLEDADSREARLRQELENVRRVNKVIEDTVASLEKAKGNMDVRDILTSPTTVVRG</sequence>
<dbReference type="Pfam" id="PF08651">
    <property type="entry name" value="DASH_Duo1"/>
    <property type="match status" value="1"/>
</dbReference>
<comment type="similarity">
    <text evidence="4">Belongs to the DASH complex DUO1 family.</text>
</comment>
<keyword evidence="13" id="KW-0206">Cytoskeleton</keyword>
<evidence type="ECO:0000313" key="21">
    <source>
        <dbReference type="Proteomes" id="UP000800092"/>
    </source>
</evidence>
<evidence type="ECO:0000256" key="16">
    <source>
        <dbReference type="ARBA" id="ARBA00023328"/>
    </source>
</evidence>
<evidence type="ECO:0000256" key="4">
    <source>
        <dbReference type="ARBA" id="ARBA00005366"/>
    </source>
</evidence>
<evidence type="ECO:0000256" key="10">
    <source>
        <dbReference type="ARBA" id="ARBA00022829"/>
    </source>
</evidence>
<feature type="region of interest" description="Disordered" evidence="19">
    <location>
        <begin position="1"/>
        <end position="60"/>
    </location>
</feature>
<evidence type="ECO:0000256" key="15">
    <source>
        <dbReference type="ARBA" id="ARBA00023306"/>
    </source>
</evidence>
<name>A0A6A6H8R5_VIRVR</name>
<evidence type="ECO:0000313" key="20">
    <source>
        <dbReference type="EMBL" id="KAF2233893.1"/>
    </source>
</evidence>
<dbReference type="AlphaFoldDB" id="A0A6A6H8R5"/>
<evidence type="ECO:0000256" key="2">
    <source>
        <dbReference type="ARBA" id="ARBA00004186"/>
    </source>
</evidence>
<dbReference type="OrthoDB" id="5599235at2759"/>
<evidence type="ECO:0000256" key="11">
    <source>
        <dbReference type="ARBA" id="ARBA00022838"/>
    </source>
</evidence>
<dbReference type="GO" id="GO:0072686">
    <property type="term" value="C:mitotic spindle"/>
    <property type="evidence" value="ECO:0007669"/>
    <property type="project" value="InterPro"/>
</dbReference>
<evidence type="ECO:0000256" key="17">
    <source>
        <dbReference type="ARBA" id="ARBA00044152"/>
    </source>
</evidence>
<accession>A0A6A6H8R5</accession>
<evidence type="ECO:0000256" key="19">
    <source>
        <dbReference type="SAM" id="MobiDB-lite"/>
    </source>
</evidence>
<evidence type="ECO:0000256" key="12">
    <source>
        <dbReference type="ARBA" id="ARBA00023054"/>
    </source>
</evidence>
<comment type="subcellular location">
    <subcellularLocation>
        <location evidence="3">Chromosome</location>
        <location evidence="3">Centromere</location>
        <location evidence="3">Kinetochore</location>
    </subcellularLocation>
    <subcellularLocation>
        <location evidence="2">Cytoplasm</location>
        <location evidence="2">Cytoskeleton</location>
        <location evidence="2">Spindle</location>
    </subcellularLocation>
    <subcellularLocation>
        <location evidence="1">Nucleus</location>
    </subcellularLocation>
</comment>
<evidence type="ECO:0000256" key="8">
    <source>
        <dbReference type="ARBA" id="ARBA00022701"/>
    </source>
</evidence>